<comment type="subcellular location">
    <subcellularLocation>
        <location evidence="1">Membrane</location>
    </subcellularLocation>
</comment>
<dbReference type="GO" id="GO:0009252">
    <property type="term" value="P:peptidoglycan biosynthetic process"/>
    <property type="evidence" value="ECO:0007669"/>
    <property type="project" value="UniProtKB-UniRule"/>
</dbReference>
<dbReference type="HAMAP" id="MF_02080">
    <property type="entry name" value="FtsI_transpept"/>
    <property type="match status" value="1"/>
</dbReference>
<dbReference type="KEGG" id="sdf:ACG33_01665"/>
<dbReference type="GO" id="GO:0008360">
    <property type="term" value="P:regulation of cell shape"/>
    <property type="evidence" value="ECO:0007669"/>
    <property type="project" value="UniProtKB-KW"/>
</dbReference>
<evidence type="ECO:0000259" key="17">
    <source>
        <dbReference type="Pfam" id="PF00905"/>
    </source>
</evidence>
<dbReference type="PATRIC" id="fig|465721.4.peg.363"/>
<dbReference type="GO" id="GO:0006508">
    <property type="term" value="P:proteolysis"/>
    <property type="evidence" value="ECO:0007669"/>
    <property type="project" value="UniProtKB-KW"/>
</dbReference>
<dbReference type="OrthoDB" id="9789078at2"/>
<keyword evidence="4 16" id="KW-0132">Cell division</keyword>
<accession>A0A127F5W9</accession>
<dbReference type="Proteomes" id="UP000070250">
    <property type="component" value="Chromosome"/>
</dbReference>
<evidence type="ECO:0000256" key="13">
    <source>
        <dbReference type="ARBA" id="ARBA00023210"/>
    </source>
</evidence>
<dbReference type="GO" id="GO:0008658">
    <property type="term" value="F:penicillin binding"/>
    <property type="evidence" value="ECO:0007669"/>
    <property type="project" value="InterPro"/>
</dbReference>
<evidence type="ECO:0000256" key="8">
    <source>
        <dbReference type="ARBA" id="ARBA00022801"/>
    </source>
</evidence>
<evidence type="ECO:0000256" key="3">
    <source>
        <dbReference type="ARBA" id="ARBA00022519"/>
    </source>
</evidence>
<dbReference type="PANTHER" id="PTHR30627">
    <property type="entry name" value="PEPTIDOGLYCAN D,D-TRANSPEPTIDASE"/>
    <property type="match status" value="1"/>
</dbReference>
<keyword evidence="14 16" id="KW-0131">Cell cycle</keyword>
<dbReference type="Gene3D" id="3.90.1310.10">
    <property type="entry name" value="Penicillin-binding protein 2a (Domain 2)"/>
    <property type="match status" value="1"/>
</dbReference>
<evidence type="ECO:0000313" key="19">
    <source>
        <dbReference type="EMBL" id="AMN45834.1"/>
    </source>
</evidence>
<dbReference type="InterPro" id="IPR001460">
    <property type="entry name" value="PCN-bd_Tpept"/>
</dbReference>
<keyword evidence="11 16" id="KW-1133">Transmembrane helix</keyword>
<feature type="domain" description="Penicillin-binding protein transpeptidase" evidence="17">
    <location>
        <begin position="252"/>
        <end position="549"/>
    </location>
</feature>
<dbReference type="EMBL" id="CP011971">
    <property type="protein sequence ID" value="AMN45834.1"/>
    <property type="molecule type" value="Genomic_DNA"/>
</dbReference>
<evidence type="ECO:0000259" key="18">
    <source>
        <dbReference type="Pfam" id="PF03717"/>
    </source>
</evidence>
<keyword evidence="3 16" id="KW-0997">Cell inner membrane</keyword>
<sequence>MLAHKDNKSFSQDQFQSRLYVVLAALILIALALVARAVDLQLLDEGFLEGQGDARFTRVAKLSANRGGIYDRNGEPLAASTPVDSVWANPSRVMRAADQIPRLAEALNRDQKWLTQVITSNLDREFVYLVRHMRPSDAQQVLELKIPGVYLMREYQRFYPAGEVTGHLLGFTRKYEDIGQEGLELAFDRWLGAQPGAKRVIQDRYGRTVEDIESISAARPGEDLVTSIDLRIQYLAYRELKAAVQSRRAQSGSVVVLDVDTGEVLAMVNQPAYNPNDRDQVSAARYRNRAATDIFEPGSSIKPFVAAAALASGRYHPETPIDTSPVQIGVKTFRDTHPLRNATLTSVIAKSSNVGMTRMALSLSAESIWSTLTAFGFGQVTGSGFPGESAGLLNDPAHWGRIGTATLSFGYGLSVTSLQLAHAYAVLGAQGINRPVSLRRVDQPVPGERVIEERVARELLAMMENVVSQDGTGTRAALAGYRVAGKTGTAWKASAGGYGTAETRKYMSIFGGVAPASQPKLAAVVVIDEPSGGAYYAGEVAAPVFSNVLAGALRLMGVPPDGLDLLPATTLVQAGPEP</sequence>
<evidence type="ECO:0000256" key="10">
    <source>
        <dbReference type="ARBA" id="ARBA00022984"/>
    </source>
</evidence>
<dbReference type="Pfam" id="PF00905">
    <property type="entry name" value="Transpeptidase"/>
    <property type="match status" value="1"/>
</dbReference>
<evidence type="ECO:0000256" key="2">
    <source>
        <dbReference type="ARBA" id="ARBA00022475"/>
    </source>
</evidence>
<evidence type="ECO:0000256" key="16">
    <source>
        <dbReference type="HAMAP-Rule" id="MF_02080"/>
    </source>
</evidence>
<feature type="domain" description="Penicillin-binding protein dimerisation" evidence="18">
    <location>
        <begin position="62"/>
        <end position="211"/>
    </location>
</feature>
<dbReference type="GO" id="GO:0071555">
    <property type="term" value="P:cell wall organization"/>
    <property type="evidence" value="ECO:0007669"/>
    <property type="project" value="UniProtKB-KW"/>
</dbReference>
<gene>
    <name evidence="16" type="primary">ftsI</name>
    <name evidence="19" type="ORF">ACG33_01665</name>
</gene>
<keyword evidence="15 16" id="KW-0961">Cell wall biogenesis/degradation</keyword>
<dbReference type="STRING" id="465721.ACG33_01665"/>
<evidence type="ECO:0000256" key="6">
    <source>
        <dbReference type="ARBA" id="ARBA00022670"/>
    </source>
</evidence>
<keyword evidence="12 16" id="KW-0472">Membrane</keyword>
<keyword evidence="2 16" id="KW-1003">Cell membrane</keyword>
<dbReference type="SUPFAM" id="SSF56519">
    <property type="entry name" value="Penicillin binding protein dimerisation domain"/>
    <property type="match status" value="1"/>
</dbReference>
<dbReference type="Gene3D" id="3.40.710.10">
    <property type="entry name" value="DD-peptidase/beta-lactamase superfamily"/>
    <property type="match status" value="1"/>
</dbReference>
<dbReference type="Pfam" id="PF03717">
    <property type="entry name" value="PBP_dimer"/>
    <property type="match status" value="1"/>
</dbReference>
<evidence type="ECO:0000256" key="14">
    <source>
        <dbReference type="ARBA" id="ARBA00023306"/>
    </source>
</evidence>
<dbReference type="InterPro" id="IPR050515">
    <property type="entry name" value="Beta-lactam/transpept"/>
</dbReference>
<comment type="similarity">
    <text evidence="16">Belongs to the transpeptidase family. FtsI subfamily.</text>
</comment>
<evidence type="ECO:0000256" key="1">
    <source>
        <dbReference type="ARBA" id="ARBA00004370"/>
    </source>
</evidence>
<evidence type="ECO:0000256" key="5">
    <source>
        <dbReference type="ARBA" id="ARBA00022645"/>
    </source>
</evidence>
<dbReference type="InterPro" id="IPR005311">
    <property type="entry name" value="PBP_dimer"/>
</dbReference>
<dbReference type="GO" id="GO:0008955">
    <property type="term" value="F:peptidoglycan glycosyltransferase activity"/>
    <property type="evidence" value="ECO:0007669"/>
    <property type="project" value="InterPro"/>
</dbReference>
<evidence type="ECO:0000256" key="9">
    <source>
        <dbReference type="ARBA" id="ARBA00022960"/>
    </source>
</evidence>
<comment type="pathway">
    <text evidence="16">Cell wall biogenesis; peptidoglycan biosynthesis.</text>
</comment>
<organism evidence="19 20">
    <name type="scientific">Steroidobacter denitrificans</name>
    <dbReference type="NCBI Taxonomy" id="465721"/>
    <lineage>
        <taxon>Bacteria</taxon>
        <taxon>Pseudomonadati</taxon>
        <taxon>Pseudomonadota</taxon>
        <taxon>Gammaproteobacteria</taxon>
        <taxon>Steroidobacterales</taxon>
        <taxon>Steroidobacteraceae</taxon>
        <taxon>Steroidobacter</taxon>
    </lineage>
</organism>
<keyword evidence="10 16" id="KW-0573">Peptidoglycan synthesis</keyword>
<keyword evidence="13 16" id="KW-0717">Septation</keyword>
<keyword evidence="20" id="KW-1185">Reference proteome</keyword>
<evidence type="ECO:0000256" key="15">
    <source>
        <dbReference type="ARBA" id="ARBA00023316"/>
    </source>
</evidence>
<dbReference type="GO" id="GO:0000917">
    <property type="term" value="P:division septum assembly"/>
    <property type="evidence" value="ECO:0007669"/>
    <property type="project" value="UniProtKB-KW"/>
</dbReference>
<dbReference type="InterPro" id="IPR036138">
    <property type="entry name" value="PBP_dimer_sf"/>
</dbReference>
<dbReference type="InterPro" id="IPR012338">
    <property type="entry name" value="Beta-lactam/transpept-like"/>
</dbReference>
<evidence type="ECO:0000256" key="12">
    <source>
        <dbReference type="ARBA" id="ARBA00023136"/>
    </source>
</evidence>
<keyword evidence="9 16" id="KW-0133">Cell shape</keyword>
<dbReference type="GO" id="GO:0009002">
    <property type="term" value="F:serine-type D-Ala-D-Ala carboxypeptidase activity"/>
    <property type="evidence" value="ECO:0007669"/>
    <property type="project" value="UniProtKB-UniRule"/>
</dbReference>
<comment type="catalytic activity">
    <reaction evidence="16">
        <text>Preferential cleavage: (Ac)2-L-Lys-D-Ala-|-D-Ala. Also transpeptidation of peptidyl-alanyl moieties that are N-acyl substituents of D-alanine.</text>
        <dbReference type="EC" id="3.4.16.4"/>
    </reaction>
</comment>
<proteinExistence type="inferred from homology"/>
<dbReference type="GO" id="GO:0005886">
    <property type="term" value="C:plasma membrane"/>
    <property type="evidence" value="ECO:0007669"/>
    <property type="project" value="UniProtKB-UniRule"/>
</dbReference>
<dbReference type="EC" id="3.4.16.4" evidence="16"/>
<dbReference type="UniPathway" id="UPA00219"/>
<reference evidence="19 20" key="1">
    <citation type="submission" date="2015-06" db="EMBL/GenBank/DDBJ databases">
        <title>A Comprehensive Approach to Explore the Metabolic and Phylogenetic Diversity of Bacterial Steroid Degradation in the Environment: Testosterone as an Example.</title>
        <authorList>
            <person name="Yang F.-C."/>
            <person name="Chen Y.-L."/>
            <person name="Yu C.-P."/>
            <person name="Tang S.-L."/>
            <person name="Wang P.-H."/>
            <person name="Ismail W."/>
            <person name="Wang C.-H."/>
            <person name="Yang C.-Y."/>
            <person name="Chiang Y.-R."/>
        </authorList>
    </citation>
    <scope>NUCLEOTIDE SEQUENCE [LARGE SCALE GENOMIC DNA]</scope>
    <source>
        <strain evidence="19 20">DSM 18526</strain>
    </source>
</reference>
<dbReference type="Gene3D" id="3.30.450.330">
    <property type="match status" value="1"/>
</dbReference>
<name>A0A127F5W9_STEDE</name>
<keyword evidence="5 16" id="KW-0121">Carboxypeptidase</keyword>
<evidence type="ECO:0000313" key="20">
    <source>
        <dbReference type="Proteomes" id="UP000070250"/>
    </source>
</evidence>
<comment type="function">
    <text evidence="16">Catalyzes cross-linking of the peptidoglycan cell wall at the division septum.</text>
</comment>
<dbReference type="RefSeq" id="WP_066922678.1">
    <property type="nucleotide sequence ID" value="NZ_CP011971.1"/>
</dbReference>
<dbReference type="AlphaFoldDB" id="A0A127F5W9"/>
<feature type="active site" description="Acyl-ester intermediate" evidence="16">
    <location>
        <position position="299"/>
    </location>
</feature>
<keyword evidence="6 16" id="KW-0645">Protease</keyword>
<dbReference type="GO" id="GO:0043093">
    <property type="term" value="P:FtsZ-dependent cytokinesis"/>
    <property type="evidence" value="ECO:0007669"/>
    <property type="project" value="UniProtKB-UniRule"/>
</dbReference>
<protein>
    <recommendedName>
        <fullName evidence="16">Peptidoglycan D,D-transpeptidase FtsI</fullName>
        <ecNumber evidence="16">3.4.16.4</ecNumber>
    </recommendedName>
    <alternativeName>
        <fullName evidence="16">Penicillin-binding protein 3</fullName>
        <shortName evidence="16">PBP-3</shortName>
    </alternativeName>
</protein>
<keyword evidence="8 16" id="KW-0378">Hydrolase</keyword>
<dbReference type="SUPFAM" id="SSF56601">
    <property type="entry name" value="beta-lactamase/transpeptidase-like"/>
    <property type="match status" value="1"/>
</dbReference>
<evidence type="ECO:0000256" key="11">
    <source>
        <dbReference type="ARBA" id="ARBA00022989"/>
    </source>
</evidence>
<keyword evidence="7 16" id="KW-0812">Transmembrane</keyword>
<dbReference type="InterPro" id="IPR037532">
    <property type="entry name" value="FtsI_transpept"/>
</dbReference>
<dbReference type="PANTHER" id="PTHR30627:SF1">
    <property type="entry name" value="PEPTIDOGLYCAN D,D-TRANSPEPTIDASE FTSI"/>
    <property type="match status" value="1"/>
</dbReference>
<evidence type="ECO:0000256" key="7">
    <source>
        <dbReference type="ARBA" id="ARBA00022692"/>
    </source>
</evidence>
<evidence type="ECO:0000256" key="4">
    <source>
        <dbReference type="ARBA" id="ARBA00022618"/>
    </source>
</evidence>